<protein>
    <submittedName>
        <fullName evidence="1">Uncharacterized protein</fullName>
    </submittedName>
</protein>
<evidence type="ECO:0000313" key="1">
    <source>
        <dbReference type="EMBL" id="PRQ52000.1"/>
    </source>
</evidence>
<accession>A0A2P6RZY2</accession>
<dbReference type="Proteomes" id="UP000238479">
    <property type="component" value="Chromosome 2"/>
</dbReference>
<reference evidence="1 2" key="1">
    <citation type="journal article" date="2018" name="Nat. Genet.">
        <title>The Rosa genome provides new insights in the design of modern roses.</title>
        <authorList>
            <person name="Bendahmane M."/>
        </authorList>
    </citation>
    <scope>NUCLEOTIDE SEQUENCE [LARGE SCALE GENOMIC DNA]</scope>
    <source>
        <strain evidence="2">cv. Old Blush</strain>
    </source>
</reference>
<keyword evidence="2" id="KW-1185">Reference proteome</keyword>
<name>A0A2P6RZY2_ROSCH</name>
<evidence type="ECO:0000313" key="2">
    <source>
        <dbReference type="Proteomes" id="UP000238479"/>
    </source>
</evidence>
<dbReference type="AlphaFoldDB" id="A0A2P6RZY2"/>
<proteinExistence type="predicted"/>
<sequence>MVLNSKHRNSIFGFRFPAVSGRKSWCFWGAGKDGTPYLSPCSLFWQEEVLGMMNSGGRILFSDLG</sequence>
<organism evidence="1 2">
    <name type="scientific">Rosa chinensis</name>
    <name type="common">China rose</name>
    <dbReference type="NCBI Taxonomy" id="74649"/>
    <lineage>
        <taxon>Eukaryota</taxon>
        <taxon>Viridiplantae</taxon>
        <taxon>Streptophyta</taxon>
        <taxon>Embryophyta</taxon>
        <taxon>Tracheophyta</taxon>
        <taxon>Spermatophyta</taxon>
        <taxon>Magnoliopsida</taxon>
        <taxon>eudicotyledons</taxon>
        <taxon>Gunneridae</taxon>
        <taxon>Pentapetalae</taxon>
        <taxon>rosids</taxon>
        <taxon>fabids</taxon>
        <taxon>Rosales</taxon>
        <taxon>Rosaceae</taxon>
        <taxon>Rosoideae</taxon>
        <taxon>Rosoideae incertae sedis</taxon>
        <taxon>Rosa</taxon>
    </lineage>
</organism>
<dbReference type="EMBL" id="PDCK01000040">
    <property type="protein sequence ID" value="PRQ52000.1"/>
    <property type="molecule type" value="Genomic_DNA"/>
</dbReference>
<gene>
    <name evidence="1" type="ORF">RchiOBHm_Chr2g0150751</name>
</gene>
<comment type="caution">
    <text evidence="1">The sequence shown here is derived from an EMBL/GenBank/DDBJ whole genome shotgun (WGS) entry which is preliminary data.</text>
</comment>
<dbReference type="Gramene" id="PRQ52000">
    <property type="protein sequence ID" value="PRQ52000"/>
    <property type="gene ID" value="RchiOBHm_Chr2g0150751"/>
</dbReference>